<feature type="compositionally biased region" description="Polar residues" evidence="1">
    <location>
        <begin position="84"/>
        <end position="93"/>
    </location>
</feature>
<evidence type="ECO:0000313" key="3">
    <source>
        <dbReference type="Proteomes" id="UP000800035"/>
    </source>
</evidence>
<dbReference type="AlphaFoldDB" id="A0A6A5TVH2"/>
<dbReference type="Proteomes" id="UP000800035">
    <property type="component" value="Unassembled WGS sequence"/>
</dbReference>
<sequence length="93" mass="10169">MEASETEGALQHQRPTLTRSSRTIIYTEKEKRGQSRSRAIAASFSTSFYEAASEAASESARKMHPREPLPGFLLSPASRDRSPQENGSLAASN</sequence>
<evidence type="ECO:0000313" key="2">
    <source>
        <dbReference type="EMBL" id="KAF1955642.1"/>
    </source>
</evidence>
<feature type="compositionally biased region" description="Polar residues" evidence="1">
    <location>
        <begin position="13"/>
        <end position="24"/>
    </location>
</feature>
<evidence type="ECO:0000256" key="1">
    <source>
        <dbReference type="SAM" id="MobiDB-lite"/>
    </source>
</evidence>
<accession>A0A6A5TVH2</accession>
<feature type="region of interest" description="Disordered" evidence="1">
    <location>
        <begin position="1"/>
        <end position="38"/>
    </location>
</feature>
<dbReference type="EMBL" id="ML976994">
    <property type="protein sequence ID" value="KAF1955642.1"/>
    <property type="molecule type" value="Genomic_DNA"/>
</dbReference>
<gene>
    <name evidence="2" type="ORF">CC80DRAFT_549333</name>
</gene>
<proteinExistence type="predicted"/>
<keyword evidence="3" id="KW-1185">Reference proteome</keyword>
<organism evidence="2 3">
    <name type="scientific">Byssothecium circinans</name>
    <dbReference type="NCBI Taxonomy" id="147558"/>
    <lineage>
        <taxon>Eukaryota</taxon>
        <taxon>Fungi</taxon>
        <taxon>Dikarya</taxon>
        <taxon>Ascomycota</taxon>
        <taxon>Pezizomycotina</taxon>
        <taxon>Dothideomycetes</taxon>
        <taxon>Pleosporomycetidae</taxon>
        <taxon>Pleosporales</taxon>
        <taxon>Massarineae</taxon>
        <taxon>Massarinaceae</taxon>
        <taxon>Byssothecium</taxon>
    </lineage>
</organism>
<protein>
    <submittedName>
        <fullName evidence="2">Uncharacterized protein</fullName>
    </submittedName>
</protein>
<feature type="region of interest" description="Disordered" evidence="1">
    <location>
        <begin position="51"/>
        <end position="93"/>
    </location>
</feature>
<reference evidence="2" key="1">
    <citation type="journal article" date="2020" name="Stud. Mycol.">
        <title>101 Dothideomycetes genomes: a test case for predicting lifestyles and emergence of pathogens.</title>
        <authorList>
            <person name="Haridas S."/>
            <person name="Albert R."/>
            <person name="Binder M."/>
            <person name="Bloem J."/>
            <person name="Labutti K."/>
            <person name="Salamov A."/>
            <person name="Andreopoulos B."/>
            <person name="Baker S."/>
            <person name="Barry K."/>
            <person name="Bills G."/>
            <person name="Bluhm B."/>
            <person name="Cannon C."/>
            <person name="Castanera R."/>
            <person name="Culley D."/>
            <person name="Daum C."/>
            <person name="Ezra D."/>
            <person name="Gonzalez J."/>
            <person name="Henrissat B."/>
            <person name="Kuo A."/>
            <person name="Liang C."/>
            <person name="Lipzen A."/>
            <person name="Lutzoni F."/>
            <person name="Magnuson J."/>
            <person name="Mondo S."/>
            <person name="Nolan M."/>
            <person name="Ohm R."/>
            <person name="Pangilinan J."/>
            <person name="Park H.-J."/>
            <person name="Ramirez L."/>
            <person name="Alfaro M."/>
            <person name="Sun H."/>
            <person name="Tritt A."/>
            <person name="Yoshinaga Y."/>
            <person name="Zwiers L.-H."/>
            <person name="Turgeon B."/>
            <person name="Goodwin S."/>
            <person name="Spatafora J."/>
            <person name="Crous P."/>
            <person name="Grigoriev I."/>
        </authorList>
    </citation>
    <scope>NUCLEOTIDE SEQUENCE</scope>
    <source>
        <strain evidence="2">CBS 675.92</strain>
    </source>
</reference>
<name>A0A6A5TVH2_9PLEO</name>